<dbReference type="SUPFAM" id="SSF54171">
    <property type="entry name" value="DNA-binding domain"/>
    <property type="match status" value="1"/>
</dbReference>
<protein>
    <submittedName>
        <fullName evidence="11">Integrase-type DNA-binding superfamily protein</fullName>
    </submittedName>
</protein>
<evidence type="ECO:0000313" key="11">
    <source>
        <dbReference type="EMBL" id="GER49365.1"/>
    </source>
</evidence>
<evidence type="ECO:0000256" key="5">
    <source>
        <dbReference type="ARBA" id="ARBA00023159"/>
    </source>
</evidence>
<dbReference type="GO" id="GO:0003677">
    <property type="term" value="F:DNA binding"/>
    <property type="evidence" value="ECO:0007669"/>
    <property type="project" value="UniProtKB-KW"/>
</dbReference>
<evidence type="ECO:0000313" key="12">
    <source>
        <dbReference type="Proteomes" id="UP000325081"/>
    </source>
</evidence>
<comment type="subcellular location">
    <subcellularLocation>
        <location evidence="1">Nucleus</location>
    </subcellularLocation>
</comment>
<evidence type="ECO:0000256" key="2">
    <source>
        <dbReference type="ARBA" id="ARBA00022821"/>
    </source>
</evidence>
<dbReference type="GO" id="GO:0003700">
    <property type="term" value="F:DNA-binding transcription factor activity"/>
    <property type="evidence" value="ECO:0007669"/>
    <property type="project" value="InterPro"/>
</dbReference>
<feature type="region of interest" description="Disordered" evidence="9">
    <location>
        <begin position="118"/>
        <end position="181"/>
    </location>
</feature>
<keyword evidence="3" id="KW-0805">Transcription regulation</keyword>
<keyword evidence="12" id="KW-1185">Reference proteome</keyword>
<evidence type="ECO:0000256" key="6">
    <source>
        <dbReference type="ARBA" id="ARBA00023163"/>
    </source>
</evidence>
<dbReference type="SMART" id="SM00380">
    <property type="entry name" value="AP2"/>
    <property type="match status" value="1"/>
</dbReference>
<dbReference type="FunFam" id="3.30.730.10:FF:000001">
    <property type="entry name" value="Ethylene-responsive transcription factor 2"/>
    <property type="match status" value="1"/>
</dbReference>
<accession>A0A5A7QVI8</accession>
<reference evidence="12" key="1">
    <citation type="journal article" date="2019" name="Curr. Biol.">
        <title>Genome Sequence of Striga asiatica Provides Insight into the Evolution of Plant Parasitism.</title>
        <authorList>
            <person name="Yoshida S."/>
            <person name="Kim S."/>
            <person name="Wafula E.K."/>
            <person name="Tanskanen J."/>
            <person name="Kim Y.M."/>
            <person name="Honaas L."/>
            <person name="Yang Z."/>
            <person name="Spallek T."/>
            <person name="Conn C.E."/>
            <person name="Ichihashi Y."/>
            <person name="Cheong K."/>
            <person name="Cui S."/>
            <person name="Der J.P."/>
            <person name="Gundlach H."/>
            <person name="Jiao Y."/>
            <person name="Hori C."/>
            <person name="Ishida J.K."/>
            <person name="Kasahara H."/>
            <person name="Kiba T."/>
            <person name="Kim M.S."/>
            <person name="Koo N."/>
            <person name="Laohavisit A."/>
            <person name="Lee Y.H."/>
            <person name="Lumba S."/>
            <person name="McCourt P."/>
            <person name="Mortimer J.C."/>
            <person name="Mutuku J.M."/>
            <person name="Nomura T."/>
            <person name="Sasaki-Sekimoto Y."/>
            <person name="Seto Y."/>
            <person name="Wang Y."/>
            <person name="Wakatake T."/>
            <person name="Sakakibara H."/>
            <person name="Demura T."/>
            <person name="Yamaguchi S."/>
            <person name="Yoneyama K."/>
            <person name="Manabe R.I."/>
            <person name="Nelson D.C."/>
            <person name="Schulman A.H."/>
            <person name="Timko M.P."/>
            <person name="dePamphilis C.W."/>
            <person name="Choi D."/>
            <person name="Shirasu K."/>
        </authorList>
    </citation>
    <scope>NUCLEOTIDE SEQUENCE [LARGE SCALE GENOMIC DNA]</scope>
    <source>
        <strain evidence="12">cv. UVA1</strain>
    </source>
</reference>
<dbReference type="InterPro" id="IPR036955">
    <property type="entry name" value="AP2/ERF_dom_sf"/>
</dbReference>
<dbReference type="InterPro" id="IPR016177">
    <property type="entry name" value="DNA-bd_dom_sf"/>
</dbReference>
<dbReference type="PANTHER" id="PTHR31985">
    <property type="entry name" value="ETHYLENE-RESPONSIVE TRANSCRIPTION FACTOR ERF042-RELATED"/>
    <property type="match status" value="1"/>
</dbReference>
<evidence type="ECO:0000259" key="10">
    <source>
        <dbReference type="PROSITE" id="PS51032"/>
    </source>
</evidence>
<evidence type="ECO:0000256" key="3">
    <source>
        <dbReference type="ARBA" id="ARBA00023015"/>
    </source>
</evidence>
<dbReference type="Gene3D" id="3.30.730.10">
    <property type="entry name" value="AP2/ERF domain"/>
    <property type="match status" value="1"/>
</dbReference>
<keyword evidence="4 11" id="KW-0238">DNA-binding</keyword>
<dbReference type="PRINTS" id="PR00367">
    <property type="entry name" value="ETHRSPELEMNT"/>
</dbReference>
<feature type="compositionally biased region" description="Low complexity" evidence="9">
    <location>
        <begin position="132"/>
        <end position="145"/>
    </location>
</feature>
<sequence>MEQNHHPQFSSSSTTAAAESTGTGNLAAAGTAGEEPSYRGVRKRNWGKWVCEIREPRKKSRIWLGTYPTAEMAARAHDVAALAVKGPSAFLNFPHLVGRLPRPASAAAKDIQAAAAEAAAATDLDGPTGRQASSSDSSTDSASDARAGDWTAAATEMDGPMGRQVSSSDSSTDSVSDAREPSDCAIDWTADDDDTFFDLPDLGVSACGTHGVDGFCCYAPTWLDPFSWDDD</sequence>
<name>A0A5A7QVI8_STRAF</name>
<evidence type="ECO:0000256" key="4">
    <source>
        <dbReference type="ARBA" id="ARBA00023125"/>
    </source>
</evidence>
<feature type="compositionally biased region" description="Low complexity" evidence="9">
    <location>
        <begin position="10"/>
        <end position="33"/>
    </location>
</feature>
<gene>
    <name evidence="11" type="ORF">STAS_26589</name>
</gene>
<evidence type="ECO:0000256" key="7">
    <source>
        <dbReference type="ARBA" id="ARBA00023242"/>
    </source>
</evidence>
<dbReference type="GO" id="GO:0005634">
    <property type="term" value="C:nucleus"/>
    <property type="evidence" value="ECO:0007669"/>
    <property type="project" value="UniProtKB-SubCell"/>
</dbReference>
<dbReference type="InterPro" id="IPR051032">
    <property type="entry name" value="AP2/ERF_TF_ERF_subfamily"/>
</dbReference>
<keyword evidence="7" id="KW-0539">Nucleus</keyword>
<keyword evidence="5" id="KW-0010">Activator</keyword>
<feature type="region of interest" description="Disordered" evidence="9">
    <location>
        <begin position="1"/>
        <end position="39"/>
    </location>
</feature>
<proteinExistence type="inferred from homology"/>
<dbReference type="CDD" id="cd00018">
    <property type="entry name" value="AP2"/>
    <property type="match status" value="1"/>
</dbReference>
<comment type="similarity">
    <text evidence="8">Belongs to the AP2/ERF transcription factor family. ERF subfamily.</text>
</comment>
<dbReference type="AlphaFoldDB" id="A0A5A7QVI8"/>
<feature type="domain" description="AP2/ERF" evidence="10">
    <location>
        <begin position="37"/>
        <end position="94"/>
    </location>
</feature>
<dbReference type="OrthoDB" id="10468050at2759"/>
<keyword evidence="6" id="KW-0804">Transcription</keyword>
<dbReference type="Proteomes" id="UP000325081">
    <property type="component" value="Unassembled WGS sequence"/>
</dbReference>
<dbReference type="PROSITE" id="PS51032">
    <property type="entry name" value="AP2_ERF"/>
    <property type="match status" value="1"/>
</dbReference>
<evidence type="ECO:0000256" key="8">
    <source>
        <dbReference type="ARBA" id="ARBA00024343"/>
    </source>
</evidence>
<dbReference type="Pfam" id="PF00847">
    <property type="entry name" value="AP2"/>
    <property type="match status" value="1"/>
</dbReference>
<dbReference type="GO" id="GO:0006952">
    <property type="term" value="P:defense response"/>
    <property type="evidence" value="ECO:0007669"/>
    <property type="project" value="UniProtKB-KW"/>
</dbReference>
<evidence type="ECO:0000256" key="9">
    <source>
        <dbReference type="SAM" id="MobiDB-lite"/>
    </source>
</evidence>
<dbReference type="PANTHER" id="PTHR31985:SF130">
    <property type="entry name" value="ETHYLENE-RESPONSIVE TRANSCRIPTION FACTOR ERF034"/>
    <property type="match status" value="1"/>
</dbReference>
<dbReference type="EMBL" id="BKCP01008515">
    <property type="protein sequence ID" value="GER49365.1"/>
    <property type="molecule type" value="Genomic_DNA"/>
</dbReference>
<evidence type="ECO:0000256" key="1">
    <source>
        <dbReference type="ARBA" id="ARBA00004123"/>
    </source>
</evidence>
<organism evidence="11 12">
    <name type="scientific">Striga asiatica</name>
    <name type="common">Asiatic witchweed</name>
    <name type="synonym">Buchnera asiatica</name>
    <dbReference type="NCBI Taxonomy" id="4170"/>
    <lineage>
        <taxon>Eukaryota</taxon>
        <taxon>Viridiplantae</taxon>
        <taxon>Streptophyta</taxon>
        <taxon>Embryophyta</taxon>
        <taxon>Tracheophyta</taxon>
        <taxon>Spermatophyta</taxon>
        <taxon>Magnoliopsida</taxon>
        <taxon>eudicotyledons</taxon>
        <taxon>Gunneridae</taxon>
        <taxon>Pentapetalae</taxon>
        <taxon>asterids</taxon>
        <taxon>lamiids</taxon>
        <taxon>Lamiales</taxon>
        <taxon>Orobanchaceae</taxon>
        <taxon>Buchnereae</taxon>
        <taxon>Striga</taxon>
    </lineage>
</organism>
<comment type="caution">
    <text evidence="11">The sequence shown here is derived from an EMBL/GenBank/DDBJ whole genome shotgun (WGS) entry which is preliminary data.</text>
</comment>
<keyword evidence="2" id="KW-0611">Plant defense</keyword>
<feature type="compositionally biased region" description="Low complexity" evidence="9">
    <location>
        <begin position="165"/>
        <end position="175"/>
    </location>
</feature>
<dbReference type="InterPro" id="IPR001471">
    <property type="entry name" value="AP2/ERF_dom"/>
</dbReference>